<feature type="compositionally biased region" description="Pro residues" evidence="1">
    <location>
        <begin position="1"/>
        <end position="11"/>
    </location>
</feature>
<protein>
    <submittedName>
        <fullName evidence="2">Uncharacterized protein</fullName>
    </submittedName>
</protein>
<dbReference type="EMBL" id="GGEC01061570">
    <property type="protein sequence ID" value="MBX42054.1"/>
    <property type="molecule type" value="Transcribed_RNA"/>
</dbReference>
<feature type="compositionally biased region" description="Low complexity" evidence="1">
    <location>
        <begin position="12"/>
        <end position="25"/>
    </location>
</feature>
<organism evidence="2">
    <name type="scientific">Rhizophora mucronata</name>
    <name type="common">Asiatic mangrove</name>
    <dbReference type="NCBI Taxonomy" id="61149"/>
    <lineage>
        <taxon>Eukaryota</taxon>
        <taxon>Viridiplantae</taxon>
        <taxon>Streptophyta</taxon>
        <taxon>Embryophyta</taxon>
        <taxon>Tracheophyta</taxon>
        <taxon>Spermatophyta</taxon>
        <taxon>Magnoliopsida</taxon>
        <taxon>eudicotyledons</taxon>
        <taxon>Gunneridae</taxon>
        <taxon>Pentapetalae</taxon>
        <taxon>rosids</taxon>
        <taxon>fabids</taxon>
        <taxon>Malpighiales</taxon>
        <taxon>Rhizophoraceae</taxon>
        <taxon>Rhizophora</taxon>
    </lineage>
</organism>
<evidence type="ECO:0000256" key="1">
    <source>
        <dbReference type="SAM" id="MobiDB-lite"/>
    </source>
</evidence>
<proteinExistence type="predicted"/>
<feature type="region of interest" description="Disordered" evidence="1">
    <location>
        <begin position="1"/>
        <end position="52"/>
    </location>
</feature>
<sequence>MTSTPTSPPSRPTSRAASSFSSGPPKRSAKQPVIAGSTLFQPGTRPVLQASP</sequence>
<name>A0A2P2NHY4_RHIMU</name>
<reference evidence="2" key="1">
    <citation type="submission" date="2018-02" db="EMBL/GenBank/DDBJ databases">
        <title>Rhizophora mucronata_Transcriptome.</title>
        <authorList>
            <person name="Meera S.P."/>
            <person name="Sreeshan A."/>
            <person name="Augustine A."/>
        </authorList>
    </citation>
    <scope>NUCLEOTIDE SEQUENCE</scope>
    <source>
        <tissue evidence="2">Leaf</tissue>
    </source>
</reference>
<dbReference type="AlphaFoldDB" id="A0A2P2NHY4"/>
<evidence type="ECO:0000313" key="2">
    <source>
        <dbReference type="EMBL" id="MBX42054.1"/>
    </source>
</evidence>
<accession>A0A2P2NHY4</accession>